<organism evidence="3 4">
    <name type="scientific">Acrobeloides nanus</name>
    <dbReference type="NCBI Taxonomy" id="290746"/>
    <lineage>
        <taxon>Eukaryota</taxon>
        <taxon>Metazoa</taxon>
        <taxon>Ecdysozoa</taxon>
        <taxon>Nematoda</taxon>
        <taxon>Chromadorea</taxon>
        <taxon>Rhabditida</taxon>
        <taxon>Tylenchina</taxon>
        <taxon>Cephalobomorpha</taxon>
        <taxon>Cephaloboidea</taxon>
        <taxon>Cephalobidae</taxon>
        <taxon>Acrobeloides</taxon>
    </lineage>
</organism>
<feature type="compositionally biased region" description="Polar residues" evidence="1">
    <location>
        <begin position="31"/>
        <end position="45"/>
    </location>
</feature>
<evidence type="ECO:0000313" key="3">
    <source>
        <dbReference type="Proteomes" id="UP000887540"/>
    </source>
</evidence>
<sequence>DHNITSRSIMKLGTFLVICFVLIVAISAFRQPQKSSHLQRSSNDIGNGIDLNTLDEQHIRAERVKRRSQGRAARKSDRRKQKRGGRKGKHGGRRANKNRNHQKSTNKET</sequence>
<keyword evidence="3" id="KW-1185">Reference proteome</keyword>
<evidence type="ECO:0000313" key="4">
    <source>
        <dbReference type="WBParaSite" id="ACRNAN_scaffold14130.g29909.t1"/>
    </source>
</evidence>
<name>A0A914CSS9_9BILA</name>
<reference evidence="4" key="1">
    <citation type="submission" date="2022-11" db="UniProtKB">
        <authorList>
            <consortium name="WormBaseParasite"/>
        </authorList>
    </citation>
    <scope>IDENTIFICATION</scope>
</reference>
<feature type="region of interest" description="Disordered" evidence="1">
    <location>
        <begin position="31"/>
        <end position="109"/>
    </location>
</feature>
<keyword evidence="2" id="KW-0812">Transmembrane</keyword>
<protein>
    <submittedName>
        <fullName evidence="4">Uncharacterized protein</fullName>
    </submittedName>
</protein>
<evidence type="ECO:0000256" key="1">
    <source>
        <dbReference type="SAM" id="MobiDB-lite"/>
    </source>
</evidence>
<feature type="transmembrane region" description="Helical" evidence="2">
    <location>
        <begin position="12"/>
        <end position="29"/>
    </location>
</feature>
<keyword evidence="2" id="KW-0472">Membrane</keyword>
<dbReference type="WBParaSite" id="ACRNAN_scaffold14130.g29909.t1">
    <property type="protein sequence ID" value="ACRNAN_scaffold14130.g29909.t1"/>
    <property type="gene ID" value="ACRNAN_scaffold14130.g29909"/>
</dbReference>
<accession>A0A914CSS9</accession>
<dbReference type="AlphaFoldDB" id="A0A914CSS9"/>
<feature type="compositionally biased region" description="Basic residues" evidence="1">
    <location>
        <begin position="63"/>
        <end position="109"/>
    </location>
</feature>
<evidence type="ECO:0000256" key="2">
    <source>
        <dbReference type="SAM" id="Phobius"/>
    </source>
</evidence>
<keyword evidence="2" id="KW-1133">Transmembrane helix</keyword>
<proteinExistence type="predicted"/>
<dbReference type="Proteomes" id="UP000887540">
    <property type="component" value="Unplaced"/>
</dbReference>